<evidence type="ECO:0000313" key="9">
    <source>
        <dbReference type="EMBL" id="HEW46961.1"/>
    </source>
</evidence>
<evidence type="ECO:0000256" key="1">
    <source>
        <dbReference type="ARBA" id="ARBA00004651"/>
    </source>
</evidence>
<gene>
    <name evidence="9" type="ORF">ENO47_09940</name>
</gene>
<evidence type="ECO:0000256" key="7">
    <source>
        <dbReference type="SAM" id="Phobius"/>
    </source>
</evidence>
<dbReference type="Pfam" id="PF01618">
    <property type="entry name" value="MotA_ExbB"/>
    <property type="match status" value="1"/>
</dbReference>
<evidence type="ECO:0000256" key="5">
    <source>
        <dbReference type="ARBA" id="ARBA00023136"/>
    </source>
</evidence>
<dbReference type="InterPro" id="IPR047055">
    <property type="entry name" value="MotA-like"/>
</dbReference>
<dbReference type="GO" id="GO:0071978">
    <property type="term" value="P:bacterial-type flagellum-dependent swarming motility"/>
    <property type="evidence" value="ECO:0007669"/>
    <property type="project" value="InterPro"/>
</dbReference>
<evidence type="ECO:0000259" key="8">
    <source>
        <dbReference type="Pfam" id="PF01618"/>
    </source>
</evidence>
<keyword evidence="3 7" id="KW-0812">Transmembrane</keyword>
<proteinExistence type="inferred from homology"/>
<dbReference type="GO" id="GO:0006935">
    <property type="term" value="P:chemotaxis"/>
    <property type="evidence" value="ECO:0007669"/>
    <property type="project" value="InterPro"/>
</dbReference>
<reference evidence="9" key="1">
    <citation type="journal article" date="2020" name="mSystems">
        <title>Genome- and Community-Level Interaction Insights into Carbon Utilization and Element Cycling Functions of Hydrothermarchaeota in Hydrothermal Sediment.</title>
        <authorList>
            <person name="Zhou Z."/>
            <person name="Liu Y."/>
            <person name="Xu W."/>
            <person name="Pan J."/>
            <person name="Luo Z.H."/>
            <person name="Li M."/>
        </authorList>
    </citation>
    <scope>NUCLEOTIDE SEQUENCE [LARGE SCALE GENOMIC DNA]</scope>
    <source>
        <strain evidence="9">SpSt-132</strain>
    </source>
</reference>
<name>A0A7C2V8I2_9AQUI</name>
<keyword evidence="6" id="KW-0813">Transport</keyword>
<keyword evidence="4 7" id="KW-1133">Transmembrane helix</keyword>
<dbReference type="GO" id="GO:0005886">
    <property type="term" value="C:plasma membrane"/>
    <property type="evidence" value="ECO:0007669"/>
    <property type="project" value="UniProtKB-SubCell"/>
</dbReference>
<keyword evidence="6" id="KW-0653">Protein transport</keyword>
<evidence type="ECO:0000256" key="4">
    <source>
        <dbReference type="ARBA" id="ARBA00022989"/>
    </source>
</evidence>
<comment type="subcellular location">
    <subcellularLocation>
        <location evidence="1">Cell membrane</location>
        <topology evidence="1">Multi-pass membrane protein</topology>
    </subcellularLocation>
    <subcellularLocation>
        <location evidence="6">Membrane</location>
        <topology evidence="6">Multi-pass membrane protein</topology>
    </subcellularLocation>
</comment>
<accession>A0A7C2V8I2</accession>
<keyword evidence="5 7" id="KW-0472">Membrane</keyword>
<evidence type="ECO:0000256" key="6">
    <source>
        <dbReference type="RuleBase" id="RU004057"/>
    </source>
</evidence>
<feature type="transmembrane region" description="Helical" evidence="7">
    <location>
        <begin position="6"/>
        <end position="22"/>
    </location>
</feature>
<feature type="transmembrane region" description="Helical" evidence="7">
    <location>
        <begin position="178"/>
        <end position="200"/>
    </location>
</feature>
<protein>
    <submittedName>
        <fullName evidence="9">Biopolymer transporter ExbB</fullName>
    </submittedName>
</protein>
<sequence length="249" mass="27202">MDILTVVGIVGGLVALLVGAILKGASILFLIQPAAFVIVVPTTLFASLVVMPLSKFSLIIEGLKMAFKGGGNEMLEVKNQLVELANLVRKEGMLALETKAEEIEDPFLRRAIDLMVLGVDENVLVESLEAEIAKKEEDFEIAVEYWKNSAESAPTFGLVGAVFGLMKALKSLDNAQELAHGISSAFVATVYGITFSYLVFGPLSKKIKIKSKEEILKMYMVLDACRMMVRGENPRLIEERLSSYIEVKG</sequence>
<comment type="caution">
    <text evidence="9">The sequence shown here is derived from an EMBL/GenBank/DDBJ whole genome shotgun (WGS) entry which is preliminary data.</text>
</comment>
<dbReference type="PANTHER" id="PTHR30433">
    <property type="entry name" value="CHEMOTAXIS PROTEIN MOTA"/>
    <property type="match status" value="1"/>
</dbReference>
<feature type="transmembrane region" description="Helical" evidence="7">
    <location>
        <begin position="34"/>
        <end position="53"/>
    </location>
</feature>
<evidence type="ECO:0000256" key="3">
    <source>
        <dbReference type="ARBA" id="ARBA00022692"/>
    </source>
</evidence>
<comment type="similarity">
    <text evidence="6">Belongs to the exbB/tolQ family.</text>
</comment>
<dbReference type="PANTHER" id="PTHR30433:SF3">
    <property type="entry name" value="MOTILITY PROTEIN A"/>
    <property type="match status" value="1"/>
</dbReference>
<keyword evidence="2" id="KW-1003">Cell membrane</keyword>
<evidence type="ECO:0000256" key="2">
    <source>
        <dbReference type="ARBA" id="ARBA00022475"/>
    </source>
</evidence>
<dbReference type="AlphaFoldDB" id="A0A7C2V8I2"/>
<feature type="domain" description="MotA/TolQ/ExbB proton channel" evidence="8">
    <location>
        <begin position="100"/>
        <end position="218"/>
    </location>
</feature>
<organism evidence="9">
    <name type="scientific">Hydrogenobacter sp</name>
    <dbReference type="NCBI Taxonomy" id="2152829"/>
    <lineage>
        <taxon>Bacteria</taxon>
        <taxon>Pseudomonadati</taxon>
        <taxon>Aquificota</taxon>
        <taxon>Aquificia</taxon>
        <taxon>Aquificales</taxon>
        <taxon>Aquificaceae</taxon>
        <taxon>Hydrogenobacter</taxon>
    </lineage>
</organism>
<dbReference type="GO" id="GO:0015031">
    <property type="term" value="P:protein transport"/>
    <property type="evidence" value="ECO:0007669"/>
    <property type="project" value="UniProtKB-KW"/>
</dbReference>
<dbReference type="EMBL" id="DSFP01000081">
    <property type="protein sequence ID" value="HEW46961.1"/>
    <property type="molecule type" value="Genomic_DNA"/>
</dbReference>
<dbReference type="InterPro" id="IPR002898">
    <property type="entry name" value="MotA_ExbB_proton_chnl"/>
</dbReference>